<evidence type="ECO:0000313" key="8">
    <source>
        <dbReference type="Proteomes" id="UP000308828"/>
    </source>
</evidence>
<dbReference type="GO" id="GO:0005829">
    <property type="term" value="C:cytosol"/>
    <property type="evidence" value="ECO:0007669"/>
    <property type="project" value="TreeGrafter"/>
</dbReference>
<organism evidence="7 8">
    <name type="scientific">Peteryoungia ipomoeae</name>
    <dbReference type="NCBI Taxonomy" id="1210932"/>
    <lineage>
        <taxon>Bacteria</taxon>
        <taxon>Pseudomonadati</taxon>
        <taxon>Pseudomonadota</taxon>
        <taxon>Alphaproteobacteria</taxon>
        <taxon>Hyphomicrobiales</taxon>
        <taxon>Rhizobiaceae</taxon>
        <taxon>Peteryoungia</taxon>
    </lineage>
</organism>
<evidence type="ECO:0000256" key="4">
    <source>
        <dbReference type="ARBA" id="ARBA00022777"/>
    </source>
</evidence>
<dbReference type="Gene3D" id="3.40.1190.20">
    <property type="match status" value="1"/>
</dbReference>
<keyword evidence="2 7" id="KW-0808">Transferase</keyword>
<gene>
    <name evidence="7" type="primary">pdxY</name>
    <name evidence="7" type="ORF">FAA97_12810</name>
</gene>
<dbReference type="GO" id="GO:0008478">
    <property type="term" value="F:pyridoxal kinase activity"/>
    <property type="evidence" value="ECO:0007669"/>
    <property type="project" value="UniProtKB-EC"/>
</dbReference>
<keyword evidence="5" id="KW-0067">ATP-binding</keyword>
<dbReference type="PANTHER" id="PTHR10534">
    <property type="entry name" value="PYRIDOXAL KINASE"/>
    <property type="match status" value="1"/>
</dbReference>
<dbReference type="InterPro" id="IPR013749">
    <property type="entry name" value="PM/HMP-P_kinase-1"/>
</dbReference>
<evidence type="ECO:0000256" key="3">
    <source>
        <dbReference type="ARBA" id="ARBA00022741"/>
    </source>
</evidence>
<dbReference type="PANTHER" id="PTHR10534:SF2">
    <property type="entry name" value="PYRIDOXAL KINASE"/>
    <property type="match status" value="1"/>
</dbReference>
<evidence type="ECO:0000256" key="2">
    <source>
        <dbReference type="ARBA" id="ARBA00022679"/>
    </source>
</evidence>
<keyword evidence="3" id="KW-0547">Nucleotide-binding</keyword>
<dbReference type="EC" id="2.7.1.35" evidence="1"/>
<evidence type="ECO:0000259" key="6">
    <source>
        <dbReference type="Pfam" id="PF08543"/>
    </source>
</evidence>
<dbReference type="NCBIfam" id="TIGR00687">
    <property type="entry name" value="pyridox_kin"/>
    <property type="match status" value="1"/>
</dbReference>
<dbReference type="InterPro" id="IPR029056">
    <property type="entry name" value="Ribokinase-like"/>
</dbReference>
<protein>
    <recommendedName>
        <fullName evidence="1">pyridoxal kinase</fullName>
        <ecNumber evidence="1">2.7.1.35</ecNumber>
    </recommendedName>
</protein>
<dbReference type="Pfam" id="PF08543">
    <property type="entry name" value="Phos_pyr_kin"/>
    <property type="match status" value="1"/>
</dbReference>
<evidence type="ECO:0000313" key="7">
    <source>
        <dbReference type="EMBL" id="THV22175.1"/>
    </source>
</evidence>
<dbReference type="OrthoDB" id="9800808at2"/>
<dbReference type="RefSeq" id="WP_136598948.1">
    <property type="nucleotide sequence ID" value="NZ_STGV01000004.1"/>
</dbReference>
<keyword evidence="4 7" id="KW-0418">Kinase</keyword>
<dbReference type="NCBIfam" id="NF004398">
    <property type="entry name" value="PRK05756.1"/>
    <property type="match status" value="1"/>
</dbReference>
<dbReference type="Proteomes" id="UP000308828">
    <property type="component" value="Unassembled WGS sequence"/>
</dbReference>
<dbReference type="InterPro" id="IPR004625">
    <property type="entry name" value="PyrdxlKinase"/>
</dbReference>
<proteinExistence type="predicted"/>
<comment type="caution">
    <text evidence="7">The sequence shown here is derived from an EMBL/GenBank/DDBJ whole genome shotgun (WGS) entry which is preliminary data.</text>
</comment>
<sequence length="297" mass="32074">MSESRSDAVIVVSSQVMRGSVGNRAAVFALETLGHRVWSVPTVVMPWHPGHGPSTRLVFDDGDFARAMEDLSRAPWLGEVRAVLTGYFGSKGQPEAVAALIGAVKRANPDALYLCDPVLGDQGGLYIPEPTAIAIRDHLLPIADIATPNRFELEWLTGQTLSDTLGTIDAARRLEIDRVVVTSAHSMMAGGLGNLLVQAKRCLLAEHRKLDHPPSGTGDLFAAVYLARLLAGDADERALEKATASIFEVISRSARDGAGELELAREAASLHRPMATVQVRNLLQPRKAVTRSHRQLR</sequence>
<dbReference type="SUPFAM" id="SSF53613">
    <property type="entry name" value="Ribokinase-like"/>
    <property type="match status" value="1"/>
</dbReference>
<dbReference type="GO" id="GO:0005524">
    <property type="term" value="F:ATP binding"/>
    <property type="evidence" value="ECO:0007669"/>
    <property type="project" value="UniProtKB-KW"/>
</dbReference>
<dbReference type="EMBL" id="STGV01000004">
    <property type="protein sequence ID" value="THV22175.1"/>
    <property type="molecule type" value="Genomic_DNA"/>
</dbReference>
<reference evidence="7 8" key="1">
    <citation type="submission" date="2019-04" db="EMBL/GenBank/DDBJ databases">
        <title>Genome sequence of strain shin9-1.</title>
        <authorList>
            <person name="Gao J."/>
            <person name="Sun J."/>
        </authorList>
    </citation>
    <scope>NUCLEOTIDE SEQUENCE [LARGE SCALE GENOMIC DNA]</scope>
    <source>
        <strain evidence="8">shin9-1</strain>
    </source>
</reference>
<dbReference type="CDD" id="cd01173">
    <property type="entry name" value="pyridoxal_pyridoxamine_kinase"/>
    <property type="match status" value="1"/>
</dbReference>
<dbReference type="GO" id="GO:0009443">
    <property type="term" value="P:pyridoxal 5'-phosphate salvage"/>
    <property type="evidence" value="ECO:0007669"/>
    <property type="project" value="InterPro"/>
</dbReference>
<feature type="domain" description="Pyridoxamine kinase/Phosphomethylpyrimidine kinase" evidence="6">
    <location>
        <begin position="80"/>
        <end position="259"/>
    </location>
</feature>
<name>A0A4S8NZ91_9HYPH</name>
<evidence type="ECO:0000256" key="5">
    <source>
        <dbReference type="ARBA" id="ARBA00022840"/>
    </source>
</evidence>
<dbReference type="AlphaFoldDB" id="A0A4S8NZ91"/>
<accession>A0A4S8NZ91</accession>
<keyword evidence="8" id="KW-1185">Reference proteome</keyword>
<evidence type="ECO:0000256" key="1">
    <source>
        <dbReference type="ARBA" id="ARBA00012104"/>
    </source>
</evidence>